<keyword evidence="2" id="KW-1185">Reference proteome</keyword>
<dbReference type="EMBL" id="CP022572">
    <property type="protein sequence ID" value="AZU61479.1"/>
    <property type="molecule type" value="Genomic_DNA"/>
</dbReference>
<dbReference type="Pfam" id="PF08183">
    <property type="entry name" value="SpoV"/>
    <property type="match status" value="1"/>
</dbReference>
<dbReference type="NCBIfam" id="NF033436">
    <property type="entry name" value="SpoVM_broad"/>
    <property type="match status" value="1"/>
</dbReference>
<gene>
    <name evidence="1" type="ORF">CHR53_09485</name>
</gene>
<dbReference type="KEGG" id="nmk:CHR53_09485"/>
<sequence length="41" mass="4949">MDERRDVRFVRRDSMKFYTIKLPKFLGGIVRAMIGVFNKKE</sequence>
<organism evidence="1 2">
    <name type="scientific">Neobacillus mesonae</name>
    <dbReference type="NCBI Taxonomy" id="1193713"/>
    <lineage>
        <taxon>Bacteria</taxon>
        <taxon>Bacillati</taxon>
        <taxon>Bacillota</taxon>
        <taxon>Bacilli</taxon>
        <taxon>Bacillales</taxon>
        <taxon>Bacillaceae</taxon>
        <taxon>Neobacillus</taxon>
    </lineage>
</organism>
<accession>A0A3T0HWJ2</accession>
<dbReference type="InterPro" id="IPR012609">
    <property type="entry name" value="Spore_V_M"/>
</dbReference>
<protein>
    <submittedName>
        <fullName evidence="1">Stage V sporulation protein M</fullName>
    </submittedName>
</protein>
<dbReference type="Proteomes" id="UP000282892">
    <property type="component" value="Chromosome"/>
</dbReference>
<evidence type="ECO:0000313" key="1">
    <source>
        <dbReference type="EMBL" id="AZU61479.1"/>
    </source>
</evidence>
<evidence type="ECO:0000313" key="2">
    <source>
        <dbReference type="Proteomes" id="UP000282892"/>
    </source>
</evidence>
<name>A0A3T0HWJ2_9BACI</name>
<dbReference type="NCBIfam" id="NF011327">
    <property type="entry name" value="PRK14741.1"/>
    <property type="match status" value="1"/>
</dbReference>
<reference evidence="1 2" key="1">
    <citation type="submission" date="2017-07" db="EMBL/GenBank/DDBJ databases">
        <title>The complete genome sequence of Bacillus mesonae strain H20-5, an efficient strain improving plant abiotic stress resistance.</title>
        <authorList>
            <person name="Kim S.Y."/>
            <person name="Song H."/>
            <person name="Sang M.K."/>
            <person name="Weon H.-Y."/>
            <person name="Song J."/>
        </authorList>
    </citation>
    <scope>NUCLEOTIDE SEQUENCE [LARGE SCALE GENOMIC DNA]</scope>
    <source>
        <strain evidence="1 2">H20-5</strain>
    </source>
</reference>
<proteinExistence type="predicted"/>
<dbReference type="AlphaFoldDB" id="A0A3T0HWJ2"/>